<dbReference type="EMBL" id="LJZO01000007">
    <property type="protein sequence ID" value="ROW01068.1"/>
    <property type="molecule type" value="Genomic_DNA"/>
</dbReference>
<comment type="caution">
    <text evidence="1">The sequence shown here is derived from an EMBL/GenBank/DDBJ whole genome shotgun (WGS) entry which is preliminary data.</text>
</comment>
<organism evidence="1 2">
    <name type="scientific">Cytospora chrysosperma</name>
    <name type="common">Cytospora canker fungus</name>
    <name type="synonym">Sphaeria chrysosperma</name>
    <dbReference type="NCBI Taxonomy" id="252740"/>
    <lineage>
        <taxon>Eukaryota</taxon>
        <taxon>Fungi</taxon>
        <taxon>Dikarya</taxon>
        <taxon>Ascomycota</taxon>
        <taxon>Pezizomycotina</taxon>
        <taxon>Sordariomycetes</taxon>
        <taxon>Sordariomycetidae</taxon>
        <taxon>Diaporthales</taxon>
        <taxon>Cytosporaceae</taxon>
        <taxon>Cytospora</taxon>
    </lineage>
</organism>
<evidence type="ECO:0000313" key="2">
    <source>
        <dbReference type="Proteomes" id="UP000284375"/>
    </source>
</evidence>
<accession>A0A423WCS4</accession>
<dbReference type="AlphaFoldDB" id="A0A423WCS4"/>
<gene>
    <name evidence="1" type="ORF">VSDG_02783</name>
</gene>
<evidence type="ECO:0000313" key="1">
    <source>
        <dbReference type="EMBL" id="ROW01068.1"/>
    </source>
</evidence>
<name>A0A423WCS4_CYTCH</name>
<reference evidence="1 2" key="1">
    <citation type="submission" date="2015-09" db="EMBL/GenBank/DDBJ databases">
        <title>Host preference determinants of Valsa canker pathogens revealed by comparative genomics.</title>
        <authorList>
            <person name="Yin Z."/>
            <person name="Huang L."/>
        </authorList>
    </citation>
    <scope>NUCLEOTIDE SEQUENCE [LARGE SCALE GENOMIC DNA]</scope>
    <source>
        <strain evidence="1 2">YSFL</strain>
    </source>
</reference>
<proteinExistence type="predicted"/>
<keyword evidence="2" id="KW-1185">Reference proteome</keyword>
<protein>
    <submittedName>
        <fullName evidence="1">Uncharacterized protein</fullName>
    </submittedName>
</protein>
<sequence length="139" mass="14838">MLVGGFEGFDESGFEVVESSEVLDKTSGLLDDLTEEAKLTELEGTLDVRVDENGDDLNVLLVSEEVLDKEGVVSAESDVAETCPAAVPVTLGLVISGACVTEDVDWYVEEDSTTAIEEESDCITDVAEESDCERDPLAN</sequence>
<dbReference type="Proteomes" id="UP000284375">
    <property type="component" value="Unassembled WGS sequence"/>
</dbReference>